<dbReference type="PANTHER" id="PTHR18896:SF76">
    <property type="entry name" value="PHOSPHOLIPASE"/>
    <property type="match status" value="1"/>
</dbReference>
<feature type="region of interest" description="Disordered" evidence="8">
    <location>
        <begin position="845"/>
        <end position="876"/>
    </location>
</feature>
<dbReference type="PROSITE" id="PS50195">
    <property type="entry name" value="PX"/>
    <property type="match status" value="1"/>
</dbReference>
<proteinExistence type="inferred from homology"/>
<feature type="domain" description="PLD phosphodiesterase" evidence="9">
    <location>
        <begin position="1208"/>
        <end position="1235"/>
    </location>
</feature>
<dbReference type="InterPro" id="IPR016555">
    <property type="entry name" value="PLipase_D_euk"/>
</dbReference>
<dbReference type="CDD" id="cd09141">
    <property type="entry name" value="PLDc_vPLD1_2_yPLD_like_2"/>
    <property type="match status" value="1"/>
</dbReference>
<feature type="region of interest" description="Disordered" evidence="8">
    <location>
        <begin position="893"/>
        <end position="940"/>
    </location>
</feature>
<sequence length="1400" mass="157901">MIIQRAQIDDDNLEITENWFRGKGRDSNARAFLTESDPVSHIKIPSLSSHRMTVEVSSGYNNLALDLETLSSHSSPALDLKVASGHSNPVPDLEAASSHHRPPPFLELDTSSCYSNPALDMSDEREPATPDSDYDDLFSFSEDELDENLESTRNFADRVVCRQIGPILGGWLGRPHNLSTHLSNTLQLYQREPATPDSDYDDLFSFSEDELDENLESSGAPHSLDNGDLQGHDEPDVLCIPFGNIHNPPHKFKDPQRRVFIPGTDIDVNIIEYDRSVTTHLLNPNLYTIELMHGGYTWTIKKRYSHIQTLHQQLKIYRTSLSIPFPTKAHRERRISFRHDTPAGTKKKHKAALPRFPNKPDSLVLYENIDHRIMQLESYLRNLLKIKMYRNHPETLNFLEVSHLSFVSGLGAKGKEGMVQKKSGSTQPGRAGCNLCGLWNNILCIRCSYICNDLCGKWHQRWFFIKDTFMGYITPKDGRVKCVMLFDLGFEVSSGMYATGLHHGLQLRDDFTHRNRHNSFAPERLRTDAAWFVDGCSYMSAVADALDAAKEEIFIADWWLSPEIYLKRPITDEDGDFWRLDKVLARKAEAGVKVFVMLYKEVEIALGINSYYSKQRLVNSHPNIKVLRHPDHAKAGVFLWAHHEKIVVVDQTYAFLGGLDLCYGRWDDHEHRLTDIGSGSQTLGLFPPLRRKQTSSHPLAGSTPSVLRHLAVAGNTIGGSMLHTSQNNLAVVPVEEPTVFVPKHAHFKAQTSSNLIRSERDQTAADSLGNMAEHVKGNTPPPERRLIDRMTQRRTLDYWIGRTPHAEDSEDEDYIHIGSAIKSPTLKENFMEMVRELRERKTRWIPSFHKSPDNDEALPTSGGTAESPNPANLSNGTKEVSVMVDRSNNPPIIISSSETDVNSNKGIAGGQLDKEKQEEWREGEKESRAAGDSTGLPKGVTPIPGLSTALPKYWLGKDYTNFIVKDFNNLDSPYQDLVDRNMTPRMPWHDMGVMVQGAAARDVARHFIHRWNAIKLEKAKVSASYPHLLPKSYEDVKDGRELDIRPVIEALLINKVDCQVLRSVSSWSAGFLDPDIWEESIHEAYIDTITRAKHYIYIENQFFITLGMHGVGVRNQIGEALFKRIIREGSVFRVYVVMPLLPGFEGEVGSPSGTALHAITHWNYASISRGKNSILNRLKQYGVPNPSDYISFYGLRTHSILDGDLVTELIYVHSKLLIADDVTAICGSANINDRSMLGRRDSEIAVIIHDCQFDEGVMNGSVYQSGRFVGGLRRHLFREHLGLLIASATAEDASEDAPDISDPVSTYFYRDVWMKTAKSNTNIYEQVFRCIPTDQATDFQALRKYQCEDSTCYTDPPLASKMLEKVKGHLVNLPLHFLENEVLTPNPSSVQGMMPTSLWT</sequence>
<dbReference type="PROSITE" id="PS50035">
    <property type="entry name" value="PLD"/>
    <property type="match status" value="2"/>
</dbReference>
<dbReference type="GO" id="GO:0006654">
    <property type="term" value="P:phosphatidic acid biosynthetic process"/>
    <property type="evidence" value="ECO:0007669"/>
    <property type="project" value="InterPro"/>
</dbReference>
<keyword evidence="5 7" id="KW-0442">Lipid degradation</keyword>
<evidence type="ECO:0000259" key="9">
    <source>
        <dbReference type="PROSITE" id="PS50035"/>
    </source>
</evidence>
<dbReference type="GO" id="GO:0035556">
    <property type="term" value="P:intracellular signal transduction"/>
    <property type="evidence" value="ECO:0007669"/>
    <property type="project" value="InterPro"/>
</dbReference>
<comment type="similarity">
    <text evidence="2 7">Belongs to the phospholipase D family.</text>
</comment>
<keyword evidence="3" id="KW-0677">Repeat</keyword>
<dbReference type="GO" id="GO:0009395">
    <property type="term" value="P:phospholipid catabolic process"/>
    <property type="evidence" value="ECO:0007669"/>
    <property type="project" value="TreeGrafter"/>
</dbReference>
<organism evidence="11">
    <name type="scientific">Timema cristinae</name>
    <name type="common">Walking stick</name>
    <dbReference type="NCBI Taxonomy" id="61476"/>
    <lineage>
        <taxon>Eukaryota</taxon>
        <taxon>Metazoa</taxon>
        <taxon>Ecdysozoa</taxon>
        <taxon>Arthropoda</taxon>
        <taxon>Hexapoda</taxon>
        <taxon>Insecta</taxon>
        <taxon>Pterygota</taxon>
        <taxon>Neoptera</taxon>
        <taxon>Polyneoptera</taxon>
        <taxon>Phasmatodea</taxon>
        <taxon>Timematodea</taxon>
        <taxon>Timematoidea</taxon>
        <taxon>Timematidae</taxon>
        <taxon>Timema</taxon>
    </lineage>
</organism>
<dbReference type="Gene3D" id="3.30.1520.10">
    <property type="entry name" value="Phox-like domain"/>
    <property type="match status" value="1"/>
</dbReference>
<evidence type="ECO:0000256" key="4">
    <source>
        <dbReference type="ARBA" id="ARBA00022801"/>
    </source>
</evidence>
<dbReference type="FunFam" id="3.30.870.10:FF:000036">
    <property type="entry name" value="Phospholipase"/>
    <property type="match status" value="1"/>
</dbReference>
<dbReference type="EC" id="3.1.4.4" evidence="7"/>
<dbReference type="InterPro" id="IPR001683">
    <property type="entry name" value="PX_dom"/>
</dbReference>
<keyword evidence="4 7" id="KW-0378">Hydrolase</keyword>
<evidence type="ECO:0000256" key="7">
    <source>
        <dbReference type="PIRNR" id="PIRNR009376"/>
    </source>
</evidence>
<dbReference type="SMART" id="SM00312">
    <property type="entry name" value="PX"/>
    <property type="match status" value="1"/>
</dbReference>
<feature type="domain" description="PLD phosphodiesterase" evidence="9">
    <location>
        <begin position="638"/>
        <end position="665"/>
    </location>
</feature>
<dbReference type="Gene3D" id="3.30.870.10">
    <property type="entry name" value="Endonuclease Chain A"/>
    <property type="match status" value="3"/>
</dbReference>
<evidence type="ECO:0000256" key="1">
    <source>
        <dbReference type="ARBA" id="ARBA00000798"/>
    </source>
</evidence>
<dbReference type="InterPro" id="IPR036871">
    <property type="entry name" value="PX_dom_sf"/>
</dbReference>
<comment type="catalytic activity">
    <reaction evidence="1 7">
        <text>a 1,2-diacyl-sn-glycero-3-phosphocholine + H2O = a 1,2-diacyl-sn-glycero-3-phosphate + choline + H(+)</text>
        <dbReference type="Rhea" id="RHEA:14445"/>
        <dbReference type="ChEBI" id="CHEBI:15354"/>
        <dbReference type="ChEBI" id="CHEBI:15377"/>
        <dbReference type="ChEBI" id="CHEBI:15378"/>
        <dbReference type="ChEBI" id="CHEBI:57643"/>
        <dbReference type="ChEBI" id="CHEBI:58608"/>
        <dbReference type="EC" id="3.1.4.4"/>
    </reaction>
</comment>
<dbReference type="FunFam" id="3.30.870.10:FF:000011">
    <property type="entry name" value="Phospholipase"/>
    <property type="match status" value="1"/>
</dbReference>
<dbReference type="PANTHER" id="PTHR18896">
    <property type="entry name" value="PHOSPHOLIPASE D"/>
    <property type="match status" value="1"/>
</dbReference>
<evidence type="ECO:0000256" key="2">
    <source>
        <dbReference type="ARBA" id="ARBA00008664"/>
    </source>
</evidence>
<keyword evidence="6" id="KW-0443">Lipid metabolism</keyword>
<dbReference type="GO" id="GO:0035091">
    <property type="term" value="F:phosphatidylinositol binding"/>
    <property type="evidence" value="ECO:0007669"/>
    <property type="project" value="InterPro"/>
</dbReference>
<feature type="compositionally biased region" description="Polar residues" evidence="8">
    <location>
        <begin position="861"/>
        <end position="876"/>
    </location>
</feature>
<feature type="domain" description="PX" evidence="10">
    <location>
        <begin position="265"/>
        <end position="406"/>
    </location>
</feature>
<name>A0A7R9CTB7_TIMCR</name>
<dbReference type="InterPro" id="IPR015679">
    <property type="entry name" value="PLipase_D_fam"/>
</dbReference>
<accession>A0A7R9CTB7</accession>
<feature type="compositionally biased region" description="Basic and acidic residues" evidence="8">
    <location>
        <begin position="912"/>
        <end position="929"/>
    </location>
</feature>
<reference evidence="11" key="1">
    <citation type="submission" date="2020-11" db="EMBL/GenBank/DDBJ databases">
        <authorList>
            <person name="Tran Van P."/>
        </authorList>
    </citation>
    <scope>NUCLEOTIDE SEQUENCE</scope>
</reference>
<protein>
    <recommendedName>
        <fullName evidence="7">Phospholipase</fullName>
        <ecNumber evidence="7">3.1.4.4</ecNumber>
    </recommendedName>
</protein>
<dbReference type="PIRSF" id="PIRSF009376">
    <property type="entry name" value="Phospholipase_D_euk"/>
    <property type="match status" value="1"/>
</dbReference>
<evidence type="ECO:0000256" key="5">
    <source>
        <dbReference type="ARBA" id="ARBA00022963"/>
    </source>
</evidence>
<dbReference type="SMART" id="SM00155">
    <property type="entry name" value="PLDc"/>
    <property type="match status" value="2"/>
</dbReference>
<gene>
    <name evidence="11" type="ORF">TCEB3V08_LOCUS6343</name>
</gene>
<evidence type="ECO:0000256" key="6">
    <source>
        <dbReference type="ARBA" id="ARBA00023098"/>
    </source>
</evidence>
<dbReference type="CDD" id="cd01254">
    <property type="entry name" value="PH_PLD"/>
    <property type="match status" value="1"/>
</dbReference>
<dbReference type="InterPro" id="IPR001736">
    <property type="entry name" value="PLipase_D/transphosphatidylase"/>
</dbReference>
<evidence type="ECO:0000259" key="10">
    <source>
        <dbReference type="PROSITE" id="PS50195"/>
    </source>
</evidence>
<evidence type="ECO:0000256" key="3">
    <source>
        <dbReference type="ARBA" id="ARBA00022737"/>
    </source>
</evidence>
<dbReference type="GO" id="GO:0004630">
    <property type="term" value="F:phospholipase D activity"/>
    <property type="evidence" value="ECO:0007669"/>
    <property type="project" value="UniProtKB-UniRule"/>
</dbReference>
<dbReference type="GO" id="GO:0060627">
    <property type="term" value="P:regulation of vesicle-mediated transport"/>
    <property type="evidence" value="ECO:0007669"/>
    <property type="project" value="TreeGrafter"/>
</dbReference>
<evidence type="ECO:0000256" key="8">
    <source>
        <dbReference type="SAM" id="MobiDB-lite"/>
    </source>
</evidence>
<dbReference type="SUPFAM" id="SSF56024">
    <property type="entry name" value="Phospholipase D/nuclease"/>
    <property type="match status" value="3"/>
</dbReference>
<dbReference type="Pfam" id="PF00614">
    <property type="entry name" value="PLDc"/>
    <property type="match status" value="1"/>
</dbReference>
<feature type="region of interest" description="Disordered" evidence="8">
    <location>
        <begin position="80"/>
        <end position="138"/>
    </location>
</feature>
<dbReference type="EMBL" id="OC318473">
    <property type="protein sequence ID" value="CAD7402149.1"/>
    <property type="molecule type" value="Genomic_DNA"/>
</dbReference>
<dbReference type="CDD" id="cd06895">
    <property type="entry name" value="PX_PLD"/>
    <property type="match status" value="1"/>
</dbReference>
<evidence type="ECO:0000313" key="11">
    <source>
        <dbReference type="EMBL" id="CAD7402149.1"/>
    </source>
</evidence>
<dbReference type="Pfam" id="PF00787">
    <property type="entry name" value="PX"/>
    <property type="match status" value="1"/>
</dbReference>
<dbReference type="CDD" id="cd09138">
    <property type="entry name" value="PLDc_vPLD1_2_yPLD_like_1"/>
    <property type="match status" value="1"/>
</dbReference>
<dbReference type="SUPFAM" id="SSF64268">
    <property type="entry name" value="PX domain"/>
    <property type="match status" value="1"/>
</dbReference>